<dbReference type="EMBL" id="AOJL01000041">
    <property type="protein sequence ID" value="ELZ46623.1"/>
    <property type="molecule type" value="Genomic_DNA"/>
</dbReference>
<proteinExistence type="predicted"/>
<dbReference type="PANTHER" id="PTHR37938:SF1">
    <property type="entry name" value="BLL0215 PROTEIN"/>
    <property type="match status" value="1"/>
</dbReference>
<dbReference type="PANTHER" id="PTHR37938">
    <property type="entry name" value="BLL0215 PROTEIN"/>
    <property type="match status" value="1"/>
</dbReference>
<accession>M0EHU0</accession>
<gene>
    <name evidence="3" type="ORF">C464_10463</name>
</gene>
<evidence type="ECO:0000313" key="3">
    <source>
        <dbReference type="EMBL" id="ELZ46623.1"/>
    </source>
</evidence>
<keyword evidence="1" id="KW-0472">Membrane</keyword>
<evidence type="ECO:0000259" key="2">
    <source>
        <dbReference type="Pfam" id="PF03703"/>
    </source>
</evidence>
<protein>
    <recommendedName>
        <fullName evidence="2">YdbS-like PH domain-containing protein</fullName>
    </recommendedName>
</protein>
<name>M0EHU0_9EURY</name>
<dbReference type="STRING" id="1227466.C464_10463"/>
<comment type="caution">
    <text evidence="3">The sequence shown here is derived from an EMBL/GenBank/DDBJ whole genome shotgun (WGS) entry which is preliminary data.</text>
</comment>
<keyword evidence="4" id="KW-1185">Reference proteome</keyword>
<keyword evidence="1" id="KW-1133">Transmembrane helix</keyword>
<dbReference type="PATRIC" id="fig|1227466.3.peg.2096"/>
<dbReference type="Pfam" id="PF03703">
    <property type="entry name" value="bPH_2"/>
    <property type="match status" value="1"/>
</dbReference>
<feature type="domain" description="YdbS-like PH" evidence="2">
    <location>
        <begin position="72"/>
        <end position="142"/>
    </location>
</feature>
<feature type="transmembrane region" description="Helical" evidence="1">
    <location>
        <begin position="50"/>
        <end position="67"/>
    </location>
</feature>
<dbReference type="InterPro" id="IPR005182">
    <property type="entry name" value="YdbS-like_PH"/>
</dbReference>
<evidence type="ECO:0000256" key="1">
    <source>
        <dbReference type="SAM" id="Phobius"/>
    </source>
</evidence>
<dbReference type="Proteomes" id="UP000011509">
    <property type="component" value="Unassembled WGS sequence"/>
</dbReference>
<organism evidence="3 4">
    <name type="scientific">Halorubrum coriense DSM 10284</name>
    <dbReference type="NCBI Taxonomy" id="1227466"/>
    <lineage>
        <taxon>Archaea</taxon>
        <taxon>Methanobacteriati</taxon>
        <taxon>Methanobacteriota</taxon>
        <taxon>Stenosarchaea group</taxon>
        <taxon>Halobacteria</taxon>
        <taxon>Halobacteriales</taxon>
        <taxon>Haloferacaceae</taxon>
        <taxon>Halorubrum</taxon>
    </lineage>
</organism>
<evidence type="ECO:0000313" key="4">
    <source>
        <dbReference type="Proteomes" id="UP000011509"/>
    </source>
</evidence>
<sequence>MRHEAGTAGINVMDGESVLQNRHPGWGLWWKQLSVAALILLFSLSSGLDGLLGGLIVAGAVVGYVAFARSQSRYIVTDERVKKEVGFLRIDTREYRISDIQGIDTAQSLVGRLLGHGHIDVRTSDGTSIPWVGVPDHEAVAQSVRTHQRKYDSSMDRK</sequence>
<dbReference type="AlphaFoldDB" id="M0EHU0"/>
<keyword evidence="1" id="KW-0812">Transmembrane</keyword>
<reference evidence="3 4" key="1">
    <citation type="journal article" date="2014" name="PLoS Genet.">
        <title>Phylogenetically driven sequencing of extremely halophilic archaea reveals strategies for static and dynamic osmo-response.</title>
        <authorList>
            <person name="Becker E.A."/>
            <person name="Seitzer P.M."/>
            <person name="Tritt A."/>
            <person name="Larsen D."/>
            <person name="Krusor M."/>
            <person name="Yao A.I."/>
            <person name="Wu D."/>
            <person name="Madern D."/>
            <person name="Eisen J.A."/>
            <person name="Darling A.E."/>
            <person name="Facciotti M.T."/>
        </authorList>
    </citation>
    <scope>NUCLEOTIDE SEQUENCE [LARGE SCALE GENOMIC DNA]</scope>
    <source>
        <strain evidence="3 4">DSM 10284</strain>
    </source>
</reference>